<sequence length="187" mass="21593">MADDKNTLDWKRKSREVQYDNPWITVYHDEVINPNGGDGIYGVVHFKNYAIGILPIDENGYTWLVGQKRYPLDKYTWEIPEGGGLRHIDPLESAKRELREEVGLEAREWKEILRSDISNSATDEQCILYTARDLKKVEIDPDETEVLTLLHLPLAEAIAKVDSGEITDSLSVMALLWMDRYMLRNNE</sequence>
<evidence type="ECO:0000259" key="8">
    <source>
        <dbReference type="PROSITE" id="PS51462"/>
    </source>
</evidence>
<dbReference type="GO" id="GO:0016787">
    <property type="term" value="F:hydrolase activity"/>
    <property type="evidence" value="ECO:0007669"/>
    <property type="project" value="UniProtKB-KW"/>
</dbReference>
<dbReference type="PANTHER" id="PTHR11839">
    <property type="entry name" value="UDP/ADP-SUGAR PYROPHOSPHATASE"/>
    <property type="match status" value="1"/>
</dbReference>
<keyword evidence="5 9" id="KW-0378">Hydrolase</keyword>
<dbReference type="GO" id="GO:0019693">
    <property type="term" value="P:ribose phosphate metabolic process"/>
    <property type="evidence" value="ECO:0007669"/>
    <property type="project" value="TreeGrafter"/>
</dbReference>
<dbReference type="Proteomes" id="UP000484164">
    <property type="component" value="Unassembled WGS sequence"/>
</dbReference>
<gene>
    <name evidence="9" type="ORF">F8C82_12515</name>
</gene>
<comment type="catalytic activity">
    <reaction evidence="1">
        <text>GDP-alpha-D-mannose + H2O = alpha-D-mannose 1-phosphate + GMP + 2 H(+)</text>
        <dbReference type="Rhea" id="RHEA:27978"/>
        <dbReference type="ChEBI" id="CHEBI:15377"/>
        <dbReference type="ChEBI" id="CHEBI:15378"/>
        <dbReference type="ChEBI" id="CHEBI:57527"/>
        <dbReference type="ChEBI" id="CHEBI:58115"/>
        <dbReference type="ChEBI" id="CHEBI:58409"/>
    </reaction>
</comment>
<dbReference type="OrthoDB" id="9806150at2"/>
<dbReference type="EMBL" id="WBVQ01000002">
    <property type="protein sequence ID" value="KAB2816498.1"/>
    <property type="molecule type" value="Genomic_DNA"/>
</dbReference>
<dbReference type="Pfam" id="PF00293">
    <property type="entry name" value="NUDIX"/>
    <property type="match status" value="1"/>
</dbReference>
<evidence type="ECO:0000256" key="1">
    <source>
        <dbReference type="ARBA" id="ARBA00000847"/>
    </source>
</evidence>
<dbReference type="RefSeq" id="WP_151693925.1">
    <property type="nucleotide sequence ID" value="NZ_BMGX01000001.1"/>
</dbReference>
<dbReference type="PANTHER" id="PTHR11839:SF18">
    <property type="entry name" value="NUDIX HYDROLASE DOMAIN-CONTAINING PROTEIN"/>
    <property type="match status" value="1"/>
</dbReference>
<protein>
    <recommendedName>
        <fullName evidence="4">GDP-mannose pyrophosphatase</fullName>
    </recommendedName>
    <alternativeName>
        <fullName evidence="6">GDP-mannose hydrolase</fullName>
    </alternativeName>
    <alternativeName>
        <fullName evidence="7">GDPMK</fullName>
    </alternativeName>
</protein>
<name>A0A6L3ZGA6_9FLAO</name>
<evidence type="ECO:0000313" key="9">
    <source>
        <dbReference type="EMBL" id="KAB2816498.1"/>
    </source>
</evidence>
<dbReference type="InterPro" id="IPR015797">
    <property type="entry name" value="NUDIX_hydrolase-like_dom_sf"/>
</dbReference>
<evidence type="ECO:0000256" key="6">
    <source>
        <dbReference type="ARBA" id="ARBA00032162"/>
    </source>
</evidence>
<dbReference type="GO" id="GO:0006753">
    <property type="term" value="P:nucleoside phosphate metabolic process"/>
    <property type="evidence" value="ECO:0007669"/>
    <property type="project" value="TreeGrafter"/>
</dbReference>
<dbReference type="GO" id="GO:0005829">
    <property type="term" value="C:cytosol"/>
    <property type="evidence" value="ECO:0007669"/>
    <property type="project" value="TreeGrafter"/>
</dbReference>
<accession>A0A6L3ZGA6</accession>
<reference evidence="9 10" key="1">
    <citation type="submission" date="2019-10" db="EMBL/GenBank/DDBJ databases">
        <title>Genome sequence of Phaeocystidibacter marisrubri JCM30614 (type strain).</title>
        <authorList>
            <person name="Bowman J.P."/>
        </authorList>
    </citation>
    <scope>NUCLEOTIDE SEQUENCE [LARGE SCALE GENOMIC DNA]</scope>
    <source>
        <strain evidence="9 10">JCM 30614</strain>
    </source>
</reference>
<dbReference type="Gene3D" id="3.90.79.10">
    <property type="entry name" value="Nucleoside Triphosphate Pyrophosphohydrolase"/>
    <property type="match status" value="1"/>
</dbReference>
<comment type="similarity">
    <text evidence="3">Belongs to the Nudix hydrolase family. NudK subfamily.</text>
</comment>
<dbReference type="AlphaFoldDB" id="A0A6L3ZGA6"/>
<dbReference type="InterPro" id="IPR000086">
    <property type="entry name" value="NUDIX_hydrolase_dom"/>
</dbReference>
<evidence type="ECO:0000256" key="2">
    <source>
        <dbReference type="ARBA" id="ARBA00001946"/>
    </source>
</evidence>
<dbReference type="PROSITE" id="PS51462">
    <property type="entry name" value="NUDIX"/>
    <property type="match status" value="1"/>
</dbReference>
<comment type="caution">
    <text evidence="9">The sequence shown here is derived from an EMBL/GenBank/DDBJ whole genome shotgun (WGS) entry which is preliminary data.</text>
</comment>
<comment type="cofactor">
    <cofactor evidence="2">
        <name>Mg(2+)</name>
        <dbReference type="ChEBI" id="CHEBI:18420"/>
    </cofactor>
</comment>
<keyword evidence="10" id="KW-1185">Reference proteome</keyword>
<feature type="domain" description="Nudix hydrolase" evidence="8">
    <location>
        <begin position="46"/>
        <end position="174"/>
    </location>
</feature>
<evidence type="ECO:0000256" key="4">
    <source>
        <dbReference type="ARBA" id="ARBA00016377"/>
    </source>
</evidence>
<dbReference type="SUPFAM" id="SSF55811">
    <property type="entry name" value="Nudix"/>
    <property type="match status" value="1"/>
</dbReference>
<dbReference type="CDD" id="cd24161">
    <property type="entry name" value="NUDIX_ADPRase_Ndx2"/>
    <property type="match status" value="1"/>
</dbReference>
<evidence type="ECO:0000256" key="3">
    <source>
        <dbReference type="ARBA" id="ARBA00007275"/>
    </source>
</evidence>
<evidence type="ECO:0000313" key="10">
    <source>
        <dbReference type="Proteomes" id="UP000484164"/>
    </source>
</evidence>
<evidence type="ECO:0000256" key="7">
    <source>
        <dbReference type="ARBA" id="ARBA00032272"/>
    </source>
</evidence>
<organism evidence="9 10">
    <name type="scientific">Phaeocystidibacter marisrubri</name>
    <dbReference type="NCBI Taxonomy" id="1577780"/>
    <lineage>
        <taxon>Bacteria</taxon>
        <taxon>Pseudomonadati</taxon>
        <taxon>Bacteroidota</taxon>
        <taxon>Flavobacteriia</taxon>
        <taxon>Flavobacteriales</taxon>
        <taxon>Phaeocystidibacteraceae</taxon>
        <taxon>Phaeocystidibacter</taxon>
    </lineage>
</organism>
<evidence type="ECO:0000256" key="5">
    <source>
        <dbReference type="ARBA" id="ARBA00022801"/>
    </source>
</evidence>
<proteinExistence type="inferred from homology"/>